<accession>A0ACC0WQP5</accession>
<dbReference type="EMBL" id="CM047580">
    <property type="protein sequence ID" value="KAI9920912.1"/>
    <property type="molecule type" value="Genomic_DNA"/>
</dbReference>
<name>A0ACC0WQP5_9STRA</name>
<evidence type="ECO:0000313" key="1">
    <source>
        <dbReference type="EMBL" id="KAI9920912.1"/>
    </source>
</evidence>
<evidence type="ECO:0000313" key="2">
    <source>
        <dbReference type="Proteomes" id="UP001163321"/>
    </source>
</evidence>
<keyword evidence="2" id="KW-1185">Reference proteome</keyword>
<protein>
    <submittedName>
        <fullName evidence="1">Uncharacterized protein</fullName>
    </submittedName>
</protein>
<sequence>MCCPPAFPPILVNQKREDTVRTLFNAAVKATKQSFKAPPQIVWMINPVADAMAYCELKLMPDKEAGVGIVSQCLISKHIDTPMYSLHCTCTCTLRGSMLFSRAMR</sequence>
<organism evidence="1 2">
    <name type="scientific">Peronosclerospora sorghi</name>
    <dbReference type="NCBI Taxonomy" id="230839"/>
    <lineage>
        <taxon>Eukaryota</taxon>
        <taxon>Sar</taxon>
        <taxon>Stramenopiles</taxon>
        <taxon>Oomycota</taxon>
        <taxon>Peronosporomycetes</taxon>
        <taxon>Peronosporales</taxon>
        <taxon>Peronosporaceae</taxon>
        <taxon>Peronosclerospora</taxon>
    </lineage>
</organism>
<reference evidence="1 2" key="1">
    <citation type="journal article" date="2022" name="bioRxiv">
        <title>The genome of the oomycete Peronosclerospora sorghi, a cosmopolitan pathogen of maize and sorghum, is inflated with dispersed pseudogenes.</title>
        <authorList>
            <person name="Fletcher K."/>
            <person name="Martin F."/>
            <person name="Isakeit T."/>
            <person name="Cavanaugh K."/>
            <person name="Magill C."/>
            <person name="Michelmore R."/>
        </authorList>
    </citation>
    <scope>NUCLEOTIDE SEQUENCE [LARGE SCALE GENOMIC DNA]</scope>
    <source>
        <strain evidence="1">P6</strain>
    </source>
</reference>
<dbReference type="Proteomes" id="UP001163321">
    <property type="component" value="Chromosome 1"/>
</dbReference>
<proteinExistence type="predicted"/>
<gene>
    <name evidence="1" type="ORF">PsorP6_001690</name>
</gene>
<comment type="caution">
    <text evidence="1">The sequence shown here is derived from an EMBL/GenBank/DDBJ whole genome shotgun (WGS) entry which is preliminary data.</text>
</comment>